<sequence>MQGGRGNQQIKKDSCAQHRPNEKAREERATTSDSTASHPRMSVVSTMYTAPKQTTSFFNANHAFQNVKTAMIHDRTELLRCPRSPSQTDRHPDLRRGARGIP</sequence>
<feature type="region of interest" description="Disordered" evidence="1">
    <location>
        <begin position="1"/>
        <end position="42"/>
    </location>
</feature>
<evidence type="ECO:0000256" key="1">
    <source>
        <dbReference type="SAM" id="MobiDB-lite"/>
    </source>
</evidence>
<feature type="compositionally biased region" description="Basic and acidic residues" evidence="1">
    <location>
        <begin position="10"/>
        <end position="30"/>
    </location>
</feature>
<evidence type="ECO:0000313" key="2">
    <source>
        <dbReference type="EMBL" id="TMS36925.1"/>
    </source>
</evidence>
<dbReference type="Proteomes" id="UP000298663">
    <property type="component" value="Chromosome X"/>
</dbReference>
<evidence type="ECO:0000313" key="3">
    <source>
        <dbReference type="Proteomes" id="UP000298663"/>
    </source>
</evidence>
<accession>A0A4U8UVV1</accession>
<dbReference type="EMBL" id="AZBU02000001">
    <property type="protein sequence ID" value="TMS36925.1"/>
    <property type="molecule type" value="Genomic_DNA"/>
</dbReference>
<proteinExistence type="predicted"/>
<dbReference type="EMBL" id="CM016762">
    <property type="protein sequence ID" value="TMS36925.1"/>
    <property type="molecule type" value="Genomic_DNA"/>
</dbReference>
<feature type="region of interest" description="Disordered" evidence="1">
    <location>
        <begin position="81"/>
        <end position="102"/>
    </location>
</feature>
<name>A0A4U8UVV1_STECR</name>
<reference evidence="2 3" key="1">
    <citation type="journal article" date="2015" name="Genome Biol.">
        <title>Comparative genomics of Steinernema reveals deeply conserved gene regulatory networks.</title>
        <authorList>
            <person name="Dillman A.R."/>
            <person name="Macchietto M."/>
            <person name="Porter C.F."/>
            <person name="Rogers A."/>
            <person name="Williams B."/>
            <person name="Antoshechkin I."/>
            <person name="Lee M.M."/>
            <person name="Goodwin Z."/>
            <person name="Lu X."/>
            <person name="Lewis E.E."/>
            <person name="Goodrich-Blair H."/>
            <person name="Stock S.P."/>
            <person name="Adams B.J."/>
            <person name="Sternberg P.W."/>
            <person name="Mortazavi A."/>
        </authorList>
    </citation>
    <scope>NUCLEOTIDE SEQUENCE [LARGE SCALE GENOMIC DNA]</scope>
    <source>
        <strain evidence="2 3">ALL</strain>
    </source>
</reference>
<organism evidence="2 3">
    <name type="scientific">Steinernema carpocapsae</name>
    <name type="common">Entomopathogenic nematode</name>
    <dbReference type="NCBI Taxonomy" id="34508"/>
    <lineage>
        <taxon>Eukaryota</taxon>
        <taxon>Metazoa</taxon>
        <taxon>Ecdysozoa</taxon>
        <taxon>Nematoda</taxon>
        <taxon>Chromadorea</taxon>
        <taxon>Rhabditida</taxon>
        <taxon>Tylenchina</taxon>
        <taxon>Panagrolaimomorpha</taxon>
        <taxon>Strongyloidoidea</taxon>
        <taxon>Steinernematidae</taxon>
        <taxon>Steinernema</taxon>
    </lineage>
</organism>
<reference evidence="2 3" key="2">
    <citation type="journal article" date="2019" name="G3 (Bethesda)">
        <title>Hybrid Assembly of the Genome of the Entomopathogenic Nematode Steinernema carpocapsae Identifies the X-Chromosome.</title>
        <authorList>
            <person name="Serra L."/>
            <person name="Macchietto M."/>
            <person name="Macias-Munoz A."/>
            <person name="McGill C.J."/>
            <person name="Rodriguez I.M."/>
            <person name="Rodriguez B."/>
            <person name="Murad R."/>
            <person name="Mortazavi A."/>
        </authorList>
    </citation>
    <scope>NUCLEOTIDE SEQUENCE [LARGE SCALE GENOMIC DNA]</scope>
    <source>
        <strain evidence="2 3">ALL</strain>
    </source>
</reference>
<comment type="caution">
    <text evidence="2">The sequence shown here is derived from an EMBL/GenBank/DDBJ whole genome shotgun (WGS) entry which is preliminary data.</text>
</comment>
<protein>
    <submittedName>
        <fullName evidence="2">Uncharacterized protein</fullName>
    </submittedName>
</protein>
<feature type="compositionally biased region" description="Polar residues" evidence="1">
    <location>
        <begin position="31"/>
        <end position="42"/>
    </location>
</feature>
<dbReference type="AlphaFoldDB" id="A0A4U8UVV1"/>
<gene>
    <name evidence="2" type="ORF">L596_003980</name>
</gene>
<keyword evidence="3" id="KW-1185">Reference proteome</keyword>